<gene>
    <name evidence="1" type="ORF">BCV71DRAFT_263039</name>
</gene>
<dbReference type="GO" id="GO:0005783">
    <property type="term" value="C:endoplasmic reticulum"/>
    <property type="evidence" value="ECO:0007669"/>
    <property type="project" value="InterPro"/>
</dbReference>
<dbReference type="GO" id="GO:0043248">
    <property type="term" value="P:proteasome assembly"/>
    <property type="evidence" value="ECO:0007669"/>
    <property type="project" value="InterPro"/>
</dbReference>
<sequence>MDFDESFHSAPVRYALDEVDSDEELEDKIEPNTIQIMVSLPDTNLTLIFGLSGPGSIYIDSLKGLTSIGTVKNRQETIASILQIPNQPIVFVSFTKQIEANESVQYVRSIFEQCSQRLSKVIVLDSFTTESDLIPPTLRVLQSSASPLVQTLTLYEIPHMVTGLSAAIINYCEIHSIPCYNLLTLQEYVYGKLLVTDTTLEAYNYGLHQLGHDHLKFDSELLQKALESRHSGRIDDSHHRLYV</sequence>
<reference evidence="1 2" key="1">
    <citation type="journal article" date="2016" name="Proc. Natl. Acad. Sci. U.S.A.">
        <title>Lipid metabolic changes in an early divergent fungus govern the establishment of a mutualistic symbiosis with endobacteria.</title>
        <authorList>
            <person name="Lastovetsky O.A."/>
            <person name="Gaspar M.L."/>
            <person name="Mondo S.J."/>
            <person name="LaButti K.M."/>
            <person name="Sandor L."/>
            <person name="Grigoriev I.V."/>
            <person name="Henry S.A."/>
            <person name="Pawlowska T.E."/>
        </authorList>
    </citation>
    <scope>NUCLEOTIDE SEQUENCE [LARGE SCALE GENOMIC DNA]</scope>
    <source>
        <strain evidence="1 2">ATCC 11559</strain>
    </source>
</reference>
<accession>A0A0A1N6V3</accession>
<name>A0A0A1N6V3_RHIZD</name>
<dbReference type="OMA" id="ENEACAQ"/>
<dbReference type="InterPro" id="IPR016565">
    <property type="entry name" value="Proteasome_assmbl_chp_1"/>
</dbReference>
<dbReference type="EMBL" id="KV921312">
    <property type="protein sequence ID" value="ORE19346.1"/>
    <property type="molecule type" value="Genomic_DNA"/>
</dbReference>
<organism evidence="1 2">
    <name type="scientific">Rhizopus microsporus</name>
    <dbReference type="NCBI Taxonomy" id="58291"/>
    <lineage>
        <taxon>Eukaryota</taxon>
        <taxon>Fungi</taxon>
        <taxon>Fungi incertae sedis</taxon>
        <taxon>Mucoromycota</taxon>
        <taxon>Mucoromycotina</taxon>
        <taxon>Mucoromycetes</taxon>
        <taxon>Mucorales</taxon>
        <taxon>Mucorineae</taxon>
        <taxon>Rhizopodaceae</taxon>
        <taxon>Rhizopus</taxon>
    </lineage>
</organism>
<dbReference type="VEuPathDB" id="FungiDB:BCV72DRAFT_126419"/>
<evidence type="ECO:0000313" key="1">
    <source>
        <dbReference type="EMBL" id="ORE19346.1"/>
    </source>
</evidence>
<dbReference type="Proteomes" id="UP000242381">
    <property type="component" value="Unassembled WGS sequence"/>
</dbReference>
<proteinExistence type="predicted"/>
<dbReference type="AlphaFoldDB" id="A0A0A1N6V3"/>
<dbReference type="Pfam" id="PF16094">
    <property type="entry name" value="PAC1"/>
    <property type="match status" value="1"/>
</dbReference>
<evidence type="ECO:0000313" key="2">
    <source>
        <dbReference type="Proteomes" id="UP000242381"/>
    </source>
</evidence>
<protein>
    <submittedName>
        <fullName evidence="1">Uncharacterized protein</fullName>
    </submittedName>
</protein>